<dbReference type="PROSITE" id="PS50297">
    <property type="entry name" value="ANK_REP_REGION"/>
    <property type="match status" value="1"/>
</dbReference>
<dbReference type="InterPro" id="IPR002110">
    <property type="entry name" value="Ankyrin_rpt"/>
</dbReference>
<accession>A0A821LZ28</accession>
<dbReference type="InterPro" id="IPR036770">
    <property type="entry name" value="Ankyrin_rpt-contain_sf"/>
</dbReference>
<dbReference type="Proteomes" id="UP000663880">
    <property type="component" value="Unassembled WGS sequence"/>
</dbReference>
<sequence length="120" mass="13250">MRVHDAEAALLNSLCQSIHAIDMDWQINSDSDGDTPLLDAISKKRDEILTLLLDHGADMTLTNNNGFNALHHAALRGIPRLLLNGNRIGDCRKTSPILSRNEKSLASFPILQKCSFPSEM</sequence>
<evidence type="ECO:0000313" key="3">
    <source>
        <dbReference type="Proteomes" id="UP000663880"/>
    </source>
</evidence>
<comment type="caution">
    <text evidence="2">The sequence shown here is derived from an EMBL/GenBank/DDBJ whole genome shotgun (WGS) entry which is preliminary data.</text>
</comment>
<dbReference type="SUPFAM" id="SSF48403">
    <property type="entry name" value="Ankyrin repeat"/>
    <property type="match status" value="1"/>
</dbReference>
<dbReference type="EMBL" id="CAJOBZ010000002">
    <property type="protein sequence ID" value="CAF4757809.1"/>
    <property type="molecule type" value="Genomic_DNA"/>
</dbReference>
<dbReference type="OrthoDB" id="194358at2759"/>
<proteinExistence type="predicted"/>
<dbReference type="GO" id="GO:0006897">
    <property type="term" value="P:endocytosis"/>
    <property type="evidence" value="ECO:0007669"/>
    <property type="project" value="TreeGrafter"/>
</dbReference>
<evidence type="ECO:0000256" key="1">
    <source>
        <dbReference type="PROSITE-ProRule" id="PRU00023"/>
    </source>
</evidence>
<name>A0A821LZ28_9NEOP</name>
<dbReference type="Pfam" id="PF12796">
    <property type="entry name" value="Ank_2"/>
    <property type="match status" value="1"/>
</dbReference>
<reference evidence="2" key="1">
    <citation type="submission" date="2021-02" db="EMBL/GenBank/DDBJ databases">
        <authorList>
            <person name="Steward A R."/>
        </authorList>
    </citation>
    <scope>NUCLEOTIDE SEQUENCE</scope>
</reference>
<dbReference type="GO" id="GO:0005737">
    <property type="term" value="C:cytoplasm"/>
    <property type="evidence" value="ECO:0007669"/>
    <property type="project" value="TreeGrafter"/>
</dbReference>
<keyword evidence="1" id="KW-0040">ANK repeat</keyword>
<dbReference type="PROSITE" id="PS50088">
    <property type="entry name" value="ANK_REPEAT"/>
    <property type="match status" value="1"/>
</dbReference>
<gene>
    <name evidence="2" type="ORF">PMACD_LOCUS1124</name>
</gene>
<dbReference type="SMART" id="SM00248">
    <property type="entry name" value="ANK"/>
    <property type="match status" value="1"/>
</dbReference>
<dbReference type="Gene3D" id="1.25.40.20">
    <property type="entry name" value="Ankyrin repeat-containing domain"/>
    <property type="match status" value="1"/>
</dbReference>
<feature type="repeat" description="ANK" evidence="1">
    <location>
        <begin position="32"/>
        <end position="64"/>
    </location>
</feature>
<dbReference type="AlphaFoldDB" id="A0A821LZ28"/>
<dbReference type="PANTHER" id="PTHR24202">
    <property type="entry name" value="E3 UBIQUITIN-PROTEIN LIGASE MIB2"/>
    <property type="match status" value="1"/>
</dbReference>
<evidence type="ECO:0000313" key="2">
    <source>
        <dbReference type="EMBL" id="CAF4757809.1"/>
    </source>
</evidence>
<protein>
    <submittedName>
        <fullName evidence="2">Uncharacterized protein</fullName>
    </submittedName>
</protein>
<keyword evidence="3" id="KW-1185">Reference proteome</keyword>
<dbReference type="PANTHER" id="PTHR24202:SF53">
    <property type="entry name" value="E3 UBIQUITIN-PROTEIN LIGASE MIB1"/>
    <property type="match status" value="1"/>
</dbReference>
<dbReference type="GO" id="GO:0016567">
    <property type="term" value="P:protein ubiquitination"/>
    <property type="evidence" value="ECO:0007669"/>
    <property type="project" value="TreeGrafter"/>
</dbReference>
<dbReference type="GO" id="GO:0007219">
    <property type="term" value="P:Notch signaling pathway"/>
    <property type="evidence" value="ECO:0007669"/>
    <property type="project" value="TreeGrafter"/>
</dbReference>
<organism evidence="2 3">
    <name type="scientific">Pieris macdunnoughi</name>
    <dbReference type="NCBI Taxonomy" id="345717"/>
    <lineage>
        <taxon>Eukaryota</taxon>
        <taxon>Metazoa</taxon>
        <taxon>Ecdysozoa</taxon>
        <taxon>Arthropoda</taxon>
        <taxon>Hexapoda</taxon>
        <taxon>Insecta</taxon>
        <taxon>Pterygota</taxon>
        <taxon>Neoptera</taxon>
        <taxon>Endopterygota</taxon>
        <taxon>Lepidoptera</taxon>
        <taxon>Glossata</taxon>
        <taxon>Ditrysia</taxon>
        <taxon>Papilionoidea</taxon>
        <taxon>Pieridae</taxon>
        <taxon>Pierinae</taxon>
        <taxon>Pieris</taxon>
    </lineage>
</organism>